<dbReference type="CDD" id="cd18873">
    <property type="entry name" value="NUDIX_NadM_like"/>
    <property type="match status" value="1"/>
</dbReference>
<dbReference type="RefSeq" id="WP_090387780.1">
    <property type="nucleotide sequence ID" value="NZ_CP156749.1"/>
</dbReference>
<dbReference type="Gene3D" id="3.90.79.10">
    <property type="entry name" value="Nucleoside Triphosphate Pyrophosphohydrolase"/>
    <property type="match status" value="1"/>
</dbReference>
<dbReference type="OrthoDB" id="542521at2"/>
<dbReference type="EMBL" id="FNSC01000001">
    <property type="protein sequence ID" value="SED86159.1"/>
    <property type="molecule type" value="Genomic_DNA"/>
</dbReference>
<keyword evidence="2" id="KW-1185">Reference proteome</keyword>
<accession>A0A1H5E4X6</accession>
<dbReference type="SUPFAM" id="SSF46785">
    <property type="entry name" value="Winged helix' DNA-binding domain"/>
    <property type="match status" value="1"/>
</dbReference>
<name>A0A1H5E4X6_PSEAG</name>
<dbReference type="GO" id="GO:0003824">
    <property type="term" value="F:catalytic activity"/>
    <property type="evidence" value="ECO:0007669"/>
    <property type="project" value="UniProtKB-ARBA"/>
</dbReference>
<dbReference type="PANTHER" id="PTHR43736:SF4">
    <property type="entry name" value="SLR1690 PROTEIN"/>
    <property type="match status" value="1"/>
</dbReference>
<reference evidence="2" key="1">
    <citation type="submission" date="2016-10" db="EMBL/GenBank/DDBJ databases">
        <authorList>
            <person name="Varghese N."/>
            <person name="Submissions S."/>
        </authorList>
    </citation>
    <scope>NUCLEOTIDE SEQUENCE [LARGE SCALE GENOMIC DNA]</scope>
    <source>
        <strain evidence="2">DSM 12111</strain>
    </source>
</reference>
<dbReference type="Gene3D" id="1.10.10.10">
    <property type="entry name" value="Winged helix-like DNA-binding domain superfamily/Winged helix DNA-binding domain"/>
    <property type="match status" value="1"/>
</dbReference>
<dbReference type="SUPFAM" id="SSF55811">
    <property type="entry name" value="Nudix"/>
    <property type="match status" value="1"/>
</dbReference>
<dbReference type="InterPro" id="IPR015797">
    <property type="entry name" value="NUDIX_hydrolase-like_dom_sf"/>
</dbReference>
<dbReference type="InterPro" id="IPR036388">
    <property type="entry name" value="WH-like_DNA-bd_sf"/>
</dbReference>
<protein>
    <submittedName>
        <fullName evidence="1">ADP-ribose pyrophosphatase YjhB, NUDIX family</fullName>
    </submittedName>
</protein>
<organism evidence="1 2">
    <name type="scientific">Pseudomonas anguilliseptica</name>
    <dbReference type="NCBI Taxonomy" id="53406"/>
    <lineage>
        <taxon>Bacteria</taxon>
        <taxon>Pseudomonadati</taxon>
        <taxon>Pseudomonadota</taxon>
        <taxon>Gammaproteobacteria</taxon>
        <taxon>Pseudomonadales</taxon>
        <taxon>Pseudomonadaceae</taxon>
        <taxon>Pseudomonas</taxon>
    </lineage>
</organism>
<gene>
    <name evidence="1" type="ORF">SAMN05421553_3499</name>
</gene>
<sequence length="230" mass="25078">MASAEVLASVDIVALRLSGAGELELLLIRRAQAPFAGQLALPGVLVNGRCADLSLDAAATRALQEKARVQPQHLEQVATVGNALRDPRGWSLSTFYLALLPADTELPGDDWCFVSLTQVLDEGFPLPFDHVQLVAQARERLASKSVYTSLPLYLLAPRFTVTEALLAFQASLGQAVQHTTLRGRLEKMKQQGWINDTGEKNYPKMGRPQSLMAHQPQASGVFTFDRSLLS</sequence>
<evidence type="ECO:0000313" key="1">
    <source>
        <dbReference type="EMBL" id="SED86159.1"/>
    </source>
</evidence>
<dbReference type="InterPro" id="IPR036390">
    <property type="entry name" value="WH_DNA-bd_sf"/>
</dbReference>
<dbReference type="STRING" id="53406.SAMN05421553_3499"/>
<dbReference type="PANTHER" id="PTHR43736">
    <property type="entry name" value="ADP-RIBOSE PYROPHOSPHATASE"/>
    <property type="match status" value="1"/>
</dbReference>
<proteinExistence type="predicted"/>
<dbReference type="Proteomes" id="UP000242849">
    <property type="component" value="Unassembled WGS sequence"/>
</dbReference>
<dbReference type="AlphaFoldDB" id="A0A1H5E4X6"/>
<evidence type="ECO:0000313" key="2">
    <source>
        <dbReference type="Proteomes" id="UP000242849"/>
    </source>
</evidence>